<gene>
    <name evidence="6" type="ORF">SAMN02983003_1746</name>
</gene>
<dbReference type="EMBL" id="FPKU01000001">
    <property type="protein sequence ID" value="SFZ83609.1"/>
    <property type="molecule type" value="Genomic_DNA"/>
</dbReference>
<sequence length="202" mass="21978">MAEADIESRKAQLRETARRRRAALGEVYRREAAHQAARFFLEDIPLGPAGVVAGYWRIRDEIDCLPILTQLMAMGQPICLPVVTAADAPLQMRLWEADAELYPAGFGSLAPGEAAPRVEPAVVIIPLLGFDAKGTRLGYGGGYYDRTLAAFAQRPLRVGLAFAAQQLDSIPRGPHDLPLDRVVTEDGTVIFDAPQDQQGRTA</sequence>
<dbReference type="PIRSF" id="PIRSF006806">
    <property type="entry name" value="FTHF_cligase"/>
    <property type="match status" value="1"/>
</dbReference>
<accession>A0A1K2HXF7</accession>
<dbReference type="GO" id="GO:0046872">
    <property type="term" value="F:metal ion binding"/>
    <property type="evidence" value="ECO:0007669"/>
    <property type="project" value="UniProtKB-KW"/>
</dbReference>
<comment type="catalytic activity">
    <reaction evidence="5">
        <text>(6S)-5-formyl-5,6,7,8-tetrahydrofolate + ATP = (6R)-5,10-methenyltetrahydrofolate + ADP + phosphate</text>
        <dbReference type="Rhea" id="RHEA:10488"/>
        <dbReference type="ChEBI" id="CHEBI:30616"/>
        <dbReference type="ChEBI" id="CHEBI:43474"/>
        <dbReference type="ChEBI" id="CHEBI:57455"/>
        <dbReference type="ChEBI" id="CHEBI:57457"/>
        <dbReference type="ChEBI" id="CHEBI:456216"/>
        <dbReference type="EC" id="6.3.3.2"/>
    </reaction>
</comment>
<protein>
    <recommendedName>
        <fullName evidence="5">5-formyltetrahydrofolate cyclo-ligase</fullName>
        <ecNumber evidence="5">6.3.3.2</ecNumber>
    </recommendedName>
</protein>
<evidence type="ECO:0000313" key="6">
    <source>
        <dbReference type="EMBL" id="SFZ83609.1"/>
    </source>
</evidence>
<dbReference type="InterPro" id="IPR002698">
    <property type="entry name" value="FTHF_cligase"/>
</dbReference>
<name>A0A1K2HXF7_9HYPH</name>
<dbReference type="GO" id="GO:0035999">
    <property type="term" value="P:tetrahydrofolate interconversion"/>
    <property type="evidence" value="ECO:0007669"/>
    <property type="project" value="TreeGrafter"/>
</dbReference>
<dbReference type="AlphaFoldDB" id="A0A1K2HXF7"/>
<keyword evidence="3 4" id="KW-0067">ATP-binding</keyword>
<feature type="binding site" evidence="4">
    <location>
        <begin position="136"/>
        <end position="144"/>
    </location>
    <ligand>
        <name>ATP</name>
        <dbReference type="ChEBI" id="CHEBI:30616"/>
    </ligand>
</feature>
<dbReference type="Pfam" id="PF01812">
    <property type="entry name" value="5-FTHF_cyc-lig"/>
    <property type="match status" value="1"/>
</dbReference>
<dbReference type="InterPro" id="IPR037171">
    <property type="entry name" value="NagB/RpiA_transferase-like"/>
</dbReference>
<organism evidence="6 7">
    <name type="scientific">Devosia enhydra</name>
    <dbReference type="NCBI Taxonomy" id="665118"/>
    <lineage>
        <taxon>Bacteria</taxon>
        <taxon>Pseudomonadati</taxon>
        <taxon>Pseudomonadota</taxon>
        <taxon>Alphaproteobacteria</taxon>
        <taxon>Hyphomicrobiales</taxon>
        <taxon>Devosiaceae</taxon>
        <taxon>Devosia</taxon>
    </lineage>
</organism>
<evidence type="ECO:0000256" key="1">
    <source>
        <dbReference type="ARBA" id="ARBA00010638"/>
    </source>
</evidence>
<keyword evidence="5" id="KW-0460">Magnesium</keyword>
<dbReference type="NCBIfam" id="TIGR02727">
    <property type="entry name" value="MTHFS_bact"/>
    <property type="match status" value="1"/>
</dbReference>
<dbReference type="EC" id="6.3.3.2" evidence="5"/>
<proteinExistence type="inferred from homology"/>
<keyword evidence="5" id="KW-0479">Metal-binding</keyword>
<dbReference type="Proteomes" id="UP000183447">
    <property type="component" value="Unassembled WGS sequence"/>
</dbReference>
<evidence type="ECO:0000256" key="3">
    <source>
        <dbReference type="ARBA" id="ARBA00022840"/>
    </source>
</evidence>
<comment type="cofactor">
    <cofactor evidence="5">
        <name>Mg(2+)</name>
        <dbReference type="ChEBI" id="CHEBI:18420"/>
    </cofactor>
</comment>
<feature type="binding site" evidence="4">
    <location>
        <begin position="10"/>
        <end position="14"/>
    </location>
    <ligand>
        <name>ATP</name>
        <dbReference type="ChEBI" id="CHEBI:30616"/>
    </ligand>
</feature>
<dbReference type="RefSeq" id="WP_072340984.1">
    <property type="nucleotide sequence ID" value="NZ_FPKU01000001.1"/>
</dbReference>
<dbReference type="SUPFAM" id="SSF100950">
    <property type="entry name" value="NagB/RpiA/CoA transferase-like"/>
    <property type="match status" value="1"/>
</dbReference>
<dbReference type="GO" id="GO:0009396">
    <property type="term" value="P:folic acid-containing compound biosynthetic process"/>
    <property type="evidence" value="ECO:0007669"/>
    <property type="project" value="TreeGrafter"/>
</dbReference>
<reference evidence="6 7" key="1">
    <citation type="submission" date="2016-11" db="EMBL/GenBank/DDBJ databases">
        <authorList>
            <person name="Jaros S."/>
            <person name="Januszkiewicz K."/>
            <person name="Wedrychowicz H."/>
        </authorList>
    </citation>
    <scope>NUCLEOTIDE SEQUENCE [LARGE SCALE GENOMIC DNA]</scope>
    <source>
        <strain evidence="6 7">ATCC 23634</strain>
    </source>
</reference>
<evidence type="ECO:0000313" key="7">
    <source>
        <dbReference type="Proteomes" id="UP000183447"/>
    </source>
</evidence>
<dbReference type="STRING" id="665118.SAMN02983003_1746"/>
<dbReference type="PANTHER" id="PTHR23407:SF1">
    <property type="entry name" value="5-FORMYLTETRAHYDROFOLATE CYCLO-LIGASE"/>
    <property type="match status" value="1"/>
</dbReference>
<dbReference type="OrthoDB" id="9801938at2"/>
<dbReference type="GO" id="GO:0030272">
    <property type="term" value="F:5-formyltetrahydrofolate cyclo-ligase activity"/>
    <property type="evidence" value="ECO:0007669"/>
    <property type="project" value="UniProtKB-EC"/>
</dbReference>
<evidence type="ECO:0000256" key="2">
    <source>
        <dbReference type="ARBA" id="ARBA00022741"/>
    </source>
</evidence>
<dbReference type="InterPro" id="IPR024185">
    <property type="entry name" value="FTHF_cligase-like_sf"/>
</dbReference>
<evidence type="ECO:0000256" key="4">
    <source>
        <dbReference type="PIRSR" id="PIRSR006806-1"/>
    </source>
</evidence>
<comment type="similarity">
    <text evidence="1 5">Belongs to the 5-formyltetrahydrofolate cyclo-ligase family.</text>
</comment>
<dbReference type="PANTHER" id="PTHR23407">
    <property type="entry name" value="ATPASE INHIBITOR/5-FORMYLTETRAHYDROFOLATE CYCLO-LIGASE"/>
    <property type="match status" value="1"/>
</dbReference>
<evidence type="ECO:0000256" key="5">
    <source>
        <dbReference type="RuleBase" id="RU361279"/>
    </source>
</evidence>
<keyword evidence="7" id="KW-1185">Reference proteome</keyword>
<dbReference type="Gene3D" id="3.40.50.10420">
    <property type="entry name" value="NagB/RpiA/CoA transferase-like"/>
    <property type="match status" value="1"/>
</dbReference>
<dbReference type="GO" id="GO:0005524">
    <property type="term" value="F:ATP binding"/>
    <property type="evidence" value="ECO:0007669"/>
    <property type="project" value="UniProtKB-KW"/>
</dbReference>
<keyword evidence="6" id="KW-0436">Ligase</keyword>
<keyword evidence="2 4" id="KW-0547">Nucleotide-binding</keyword>
<feature type="binding site" evidence="4">
    <location>
        <position position="61"/>
    </location>
    <ligand>
        <name>substrate</name>
    </ligand>
</feature>